<keyword evidence="3" id="KW-1185">Reference proteome</keyword>
<dbReference type="KEGG" id="nneo:PQG83_05880"/>
<reference evidence="2 3" key="1">
    <citation type="submission" date="2023-01" db="EMBL/GenBank/DDBJ databases">
        <title>Cultivation and genomic characterization of new, ubiquitous marine nitrite-oxidizing bacteria from the Nitrospirales.</title>
        <authorList>
            <person name="Mueller A.J."/>
            <person name="Daebeler A."/>
            <person name="Herbold C.W."/>
            <person name="Kirkegaard R.H."/>
            <person name="Daims H."/>
        </authorList>
    </citation>
    <scope>NUCLEOTIDE SEQUENCE [LARGE SCALE GENOMIC DNA]</scope>
    <source>
        <strain evidence="2 3">DK</strain>
    </source>
</reference>
<proteinExistence type="predicted"/>
<sequence length="131" mass="14635">MIFPDVLFAFVIGLIFTAIFAFGFGRRGPWASVPIFFLLVFLAAWVGGAWAAPAGPPLWGGYWLPFAFMGFLISLILVAAAPAPRSTVELKDTAAERQDERKAETAFEIFFWVLLMTMFIAIIIRYVGEFF</sequence>
<keyword evidence="1" id="KW-0812">Transmembrane</keyword>
<dbReference type="AlphaFoldDB" id="A0AA96JWX4"/>
<protein>
    <recommendedName>
        <fullName evidence="4">Transmembrane protein</fullName>
    </recommendedName>
</protein>
<evidence type="ECO:0000256" key="1">
    <source>
        <dbReference type="SAM" id="Phobius"/>
    </source>
</evidence>
<keyword evidence="1" id="KW-0472">Membrane</keyword>
<feature type="transmembrane region" description="Helical" evidence="1">
    <location>
        <begin position="105"/>
        <end position="128"/>
    </location>
</feature>
<gene>
    <name evidence="2" type="ORF">PQG83_05880</name>
</gene>
<keyword evidence="1" id="KW-1133">Transmembrane helix</keyword>
<evidence type="ECO:0000313" key="3">
    <source>
        <dbReference type="Proteomes" id="UP001302494"/>
    </source>
</evidence>
<name>A0AA96JWX4_9BACT</name>
<organism evidence="2 3">
    <name type="scientific">Candidatus Nitrospira neomarina</name>
    <dbReference type="NCBI Taxonomy" id="3020899"/>
    <lineage>
        <taxon>Bacteria</taxon>
        <taxon>Pseudomonadati</taxon>
        <taxon>Nitrospirota</taxon>
        <taxon>Nitrospiria</taxon>
        <taxon>Nitrospirales</taxon>
        <taxon>Nitrospiraceae</taxon>
        <taxon>Nitrospira</taxon>
    </lineage>
</organism>
<dbReference type="EMBL" id="CP116968">
    <property type="protein sequence ID" value="WNM63282.1"/>
    <property type="molecule type" value="Genomic_DNA"/>
</dbReference>
<accession>A0AA96JWX4</accession>
<feature type="transmembrane region" description="Helical" evidence="1">
    <location>
        <begin position="31"/>
        <end position="50"/>
    </location>
</feature>
<dbReference type="Proteomes" id="UP001302494">
    <property type="component" value="Chromosome"/>
</dbReference>
<evidence type="ECO:0008006" key="4">
    <source>
        <dbReference type="Google" id="ProtNLM"/>
    </source>
</evidence>
<dbReference type="RefSeq" id="WP_312747767.1">
    <property type="nucleotide sequence ID" value="NZ_CP116968.1"/>
</dbReference>
<feature type="transmembrane region" description="Helical" evidence="1">
    <location>
        <begin position="62"/>
        <end position="84"/>
    </location>
</feature>
<feature type="transmembrane region" description="Helical" evidence="1">
    <location>
        <begin position="6"/>
        <end position="24"/>
    </location>
</feature>
<evidence type="ECO:0000313" key="2">
    <source>
        <dbReference type="EMBL" id="WNM63282.1"/>
    </source>
</evidence>